<evidence type="ECO:0000256" key="1">
    <source>
        <dbReference type="SAM" id="MobiDB-lite"/>
    </source>
</evidence>
<accession>A0A091Q3F3</accession>
<protein>
    <submittedName>
        <fullName evidence="2">Uncharacterized protein</fullName>
    </submittedName>
</protein>
<feature type="region of interest" description="Disordered" evidence="1">
    <location>
        <begin position="24"/>
        <end position="70"/>
    </location>
</feature>
<reference evidence="2 3" key="1">
    <citation type="submission" date="2014-04" db="EMBL/GenBank/DDBJ databases">
        <title>Genome evolution of avian class.</title>
        <authorList>
            <person name="Zhang G."/>
            <person name="Li C."/>
        </authorList>
    </citation>
    <scope>NUCLEOTIDE SEQUENCE [LARGE SCALE GENOMIC DNA]</scope>
    <source>
        <strain evidence="2">BGI_N329</strain>
    </source>
</reference>
<dbReference type="AlphaFoldDB" id="A0A091Q3F3"/>
<feature type="non-terminal residue" evidence="2">
    <location>
        <position position="87"/>
    </location>
</feature>
<evidence type="ECO:0000313" key="2">
    <source>
        <dbReference type="EMBL" id="KFQ04184.1"/>
    </source>
</evidence>
<name>A0A091Q3F3_HALAL</name>
<dbReference type="EMBL" id="KK654864">
    <property type="protein sequence ID" value="KFQ04184.1"/>
    <property type="molecule type" value="Genomic_DNA"/>
</dbReference>
<gene>
    <name evidence="2" type="ORF">N329_03758</name>
</gene>
<dbReference type="Proteomes" id="UP000054379">
    <property type="component" value="Unassembled WGS sequence"/>
</dbReference>
<proteinExistence type="predicted"/>
<feature type="compositionally biased region" description="Basic residues" evidence="1">
    <location>
        <begin position="27"/>
        <end position="50"/>
    </location>
</feature>
<organism evidence="2 3">
    <name type="scientific">Haliaeetus albicilla</name>
    <name type="common">White-tailed sea-eagle</name>
    <name type="synonym">Falco albicilla</name>
    <dbReference type="NCBI Taxonomy" id="8969"/>
    <lineage>
        <taxon>Eukaryota</taxon>
        <taxon>Metazoa</taxon>
        <taxon>Chordata</taxon>
        <taxon>Craniata</taxon>
        <taxon>Vertebrata</taxon>
        <taxon>Euteleostomi</taxon>
        <taxon>Archelosauria</taxon>
        <taxon>Archosauria</taxon>
        <taxon>Dinosauria</taxon>
        <taxon>Saurischia</taxon>
        <taxon>Theropoda</taxon>
        <taxon>Coelurosauria</taxon>
        <taxon>Aves</taxon>
        <taxon>Neognathae</taxon>
        <taxon>Neoaves</taxon>
        <taxon>Telluraves</taxon>
        <taxon>Accipitrimorphae</taxon>
        <taxon>Accipitriformes</taxon>
        <taxon>Accipitridae</taxon>
        <taxon>Accipitrinae</taxon>
        <taxon>Haliaeetus</taxon>
    </lineage>
</organism>
<evidence type="ECO:0000313" key="3">
    <source>
        <dbReference type="Proteomes" id="UP000054379"/>
    </source>
</evidence>
<sequence length="87" mass="9613">MYIRQLKVERKLSIAASRLALEGQAKAKPKRKDKAKAKAKAEKRLKRPKAKVAPAESQSHAGSRNVYAHSKPMVVAVKEAAKAQRPQ</sequence>